<reference evidence="1 2" key="1">
    <citation type="submission" date="2019-03" db="EMBL/GenBank/DDBJ databases">
        <title>Genomic Encyclopedia of Type Strains, Phase IV (KMG-IV): sequencing the most valuable type-strain genomes for metagenomic binning, comparative biology and taxonomic classification.</title>
        <authorList>
            <person name="Goeker M."/>
        </authorList>
    </citation>
    <scope>NUCLEOTIDE SEQUENCE [LARGE SCALE GENOMIC DNA]</scope>
    <source>
        <strain evidence="1 2">DSM 18063</strain>
    </source>
</reference>
<protein>
    <recommendedName>
        <fullName evidence="3">Gamma-glutamyl kinase</fullName>
    </recommendedName>
</protein>
<name>A0A4R2PZY0_9RHOB</name>
<accession>A0A4R2PZY0</accession>
<sequence>MLLFARERLALLAVPKTGSTAWAAALGERADMVVRAPPPLKHMTLRRFRTRLVPVLERAGLTGIETVAVIRQPEEWLGSWYRYRARPALAGRAASTRGISFEDFVIAYLGTDRPAYADLGSQSRFVAPGSDRRGVDHLFRYDDPKALLDFMQTRLGEPIKLPRRNASPTAPLNLSAATRARLRRERAEDFALYDALGAV</sequence>
<dbReference type="AlphaFoldDB" id="A0A4R2PZY0"/>
<proteinExistence type="predicted"/>
<dbReference type="Proteomes" id="UP000294835">
    <property type="component" value="Unassembled WGS sequence"/>
</dbReference>
<comment type="caution">
    <text evidence="1">The sequence shown here is derived from an EMBL/GenBank/DDBJ whole genome shotgun (WGS) entry which is preliminary data.</text>
</comment>
<evidence type="ECO:0008006" key="3">
    <source>
        <dbReference type="Google" id="ProtNLM"/>
    </source>
</evidence>
<dbReference type="EMBL" id="SLXP01000006">
    <property type="protein sequence ID" value="TCP40818.1"/>
    <property type="molecule type" value="Genomic_DNA"/>
</dbReference>
<dbReference type="RefSeq" id="WP_132462099.1">
    <property type="nucleotide sequence ID" value="NZ_SLXP01000006.1"/>
</dbReference>
<keyword evidence="2" id="KW-1185">Reference proteome</keyword>
<gene>
    <name evidence="1" type="ORF">EV662_10631</name>
</gene>
<dbReference type="OrthoDB" id="7687351at2"/>
<evidence type="ECO:0000313" key="1">
    <source>
        <dbReference type="EMBL" id="TCP40818.1"/>
    </source>
</evidence>
<dbReference type="InterPro" id="IPR027417">
    <property type="entry name" value="P-loop_NTPase"/>
</dbReference>
<dbReference type="SUPFAM" id="SSF52540">
    <property type="entry name" value="P-loop containing nucleoside triphosphate hydrolases"/>
    <property type="match status" value="1"/>
</dbReference>
<organism evidence="1 2">
    <name type="scientific">Rhodovulum marinum</name>
    <dbReference type="NCBI Taxonomy" id="320662"/>
    <lineage>
        <taxon>Bacteria</taxon>
        <taxon>Pseudomonadati</taxon>
        <taxon>Pseudomonadota</taxon>
        <taxon>Alphaproteobacteria</taxon>
        <taxon>Rhodobacterales</taxon>
        <taxon>Paracoccaceae</taxon>
        <taxon>Rhodovulum</taxon>
    </lineage>
</organism>
<evidence type="ECO:0000313" key="2">
    <source>
        <dbReference type="Proteomes" id="UP000294835"/>
    </source>
</evidence>